<organism evidence="1 2">
    <name type="scientific">Ficus carica</name>
    <name type="common">Common fig</name>
    <dbReference type="NCBI Taxonomy" id="3494"/>
    <lineage>
        <taxon>Eukaryota</taxon>
        <taxon>Viridiplantae</taxon>
        <taxon>Streptophyta</taxon>
        <taxon>Embryophyta</taxon>
        <taxon>Tracheophyta</taxon>
        <taxon>Spermatophyta</taxon>
        <taxon>Magnoliopsida</taxon>
        <taxon>eudicotyledons</taxon>
        <taxon>Gunneridae</taxon>
        <taxon>Pentapetalae</taxon>
        <taxon>rosids</taxon>
        <taxon>fabids</taxon>
        <taxon>Rosales</taxon>
        <taxon>Moraceae</taxon>
        <taxon>Ficeae</taxon>
        <taxon>Ficus</taxon>
    </lineage>
</organism>
<evidence type="ECO:0000313" key="1">
    <source>
        <dbReference type="EMBL" id="GMN53585.1"/>
    </source>
</evidence>
<keyword evidence="2" id="KW-1185">Reference proteome</keyword>
<dbReference type="AlphaFoldDB" id="A0AA88AJN1"/>
<dbReference type="EMBL" id="BTGU01000047">
    <property type="protein sequence ID" value="GMN53585.1"/>
    <property type="molecule type" value="Genomic_DNA"/>
</dbReference>
<gene>
    <name evidence="1" type="ORF">TIFTF001_022735</name>
</gene>
<proteinExistence type="predicted"/>
<evidence type="ECO:0000313" key="2">
    <source>
        <dbReference type="Proteomes" id="UP001187192"/>
    </source>
</evidence>
<accession>A0AA88AJN1</accession>
<comment type="caution">
    <text evidence="1">The sequence shown here is derived from an EMBL/GenBank/DDBJ whole genome shotgun (WGS) entry which is preliminary data.</text>
</comment>
<dbReference type="Proteomes" id="UP001187192">
    <property type="component" value="Unassembled WGS sequence"/>
</dbReference>
<protein>
    <submittedName>
        <fullName evidence="1">Uncharacterized protein</fullName>
    </submittedName>
</protein>
<sequence length="124" mass="13668">MPLFPTLKEGLVLDSTCWNPFQLTMKHKLATAAPDEASSSSNVPSSPLSKLKSMFIVGIPEFDNSKANEIAWNTLQSLKMLKFDSLPELTTLPEGLRHVSSLKELHVWRSGVTESRLGLVNSNS</sequence>
<reference evidence="1" key="1">
    <citation type="submission" date="2023-07" db="EMBL/GenBank/DDBJ databases">
        <title>draft genome sequence of fig (Ficus carica).</title>
        <authorList>
            <person name="Takahashi T."/>
            <person name="Nishimura K."/>
        </authorList>
    </citation>
    <scope>NUCLEOTIDE SEQUENCE</scope>
</reference>
<name>A0AA88AJN1_FICCA</name>